<reference evidence="2" key="1">
    <citation type="submission" date="2022-05" db="EMBL/GenBank/DDBJ databases">
        <title>Comparative genomics of Staphylococcus equorum isolates.</title>
        <authorList>
            <person name="Luelf R.H."/>
        </authorList>
    </citation>
    <scope>NUCLEOTIDE SEQUENCE</scope>
    <source>
        <strain evidence="2">TMW 2.2497</strain>
    </source>
</reference>
<accession>A0A9X4L576</accession>
<sequence>MTSLKKIIILFTVLIILCSIGALSFYYFKIKITTSKPEHHIDTLKITYNKPYTFIGRQEPAQRFPVHYEPHKGYINDWFVKSHDKIEKNQPLFEYYNPRIEHQISSKQKYLSQLKQNNKSSTPPVHSEILRLQNQIAQLQEQLCITVYAPASGIVHINQSWSNQTKSPIMQIYDPTTVIKAEVDEVIIDKLHLKDKVSIKDNNQQTFDCEVNYISNFPINIDISTKNSKYLVELNSNSAAVFGKHFTVEIPNHIIEVPKTAIYDKQFVFIQRNKKFIKRVIKTQNSGTNKDVLILEGLNQGDVIARNADTVLSKN</sequence>
<feature type="transmembrane region" description="Helical" evidence="1">
    <location>
        <begin position="7"/>
        <end position="28"/>
    </location>
</feature>
<gene>
    <name evidence="2" type="ORF">M4L89_10405</name>
</gene>
<dbReference type="RefSeq" id="WP_277583401.1">
    <property type="nucleotide sequence ID" value="NZ_JAMBPY010000005.1"/>
</dbReference>
<keyword evidence="1" id="KW-1133">Transmembrane helix</keyword>
<dbReference type="EMBL" id="JAMBQA010000005">
    <property type="protein sequence ID" value="MDG0846632.1"/>
    <property type="molecule type" value="Genomic_DNA"/>
</dbReference>
<protein>
    <submittedName>
        <fullName evidence="2">Efflux RND transporter periplasmic adaptor subunit</fullName>
    </submittedName>
</protein>
<dbReference type="AlphaFoldDB" id="A0A9X4L576"/>
<dbReference type="GO" id="GO:1990281">
    <property type="term" value="C:efflux pump complex"/>
    <property type="evidence" value="ECO:0007669"/>
    <property type="project" value="TreeGrafter"/>
</dbReference>
<keyword evidence="1" id="KW-0472">Membrane</keyword>
<proteinExistence type="predicted"/>
<comment type="caution">
    <text evidence="2">The sequence shown here is derived from an EMBL/GenBank/DDBJ whole genome shotgun (WGS) entry which is preliminary data.</text>
</comment>
<evidence type="ECO:0000313" key="3">
    <source>
        <dbReference type="Proteomes" id="UP001152422"/>
    </source>
</evidence>
<evidence type="ECO:0000256" key="1">
    <source>
        <dbReference type="SAM" id="Phobius"/>
    </source>
</evidence>
<keyword evidence="1" id="KW-0812">Transmembrane</keyword>
<dbReference type="Gene3D" id="2.40.420.20">
    <property type="match status" value="1"/>
</dbReference>
<dbReference type="GO" id="GO:0015562">
    <property type="term" value="F:efflux transmembrane transporter activity"/>
    <property type="evidence" value="ECO:0007669"/>
    <property type="project" value="TreeGrafter"/>
</dbReference>
<name>A0A9X4L576_9STAP</name>
<dbReference type="Proteomes" id="UP001152422">
    <property type="component" value="Unassembled WGS sequence"/>
</dbReference>
<dbReference type="PANTHER" id="PTHR30469">
    <property type="entry name" value="MULTIDRUG RESISTANCE PROTEIN MDTA"/>
    <property type="match status" value="1"/>
</dbReference>
<evidence type="ECO:0000313" key="2">
    <source>
        <dbReference type="EMBL" id="MDG0846632.1"/>
    </source>
</evidence>
<organism evidence="2 3">
    <name type="scientific">Staphylococcus equorum</name>
    <dbReference type="NCBI Taxonomy" id="246432"/>
    <lineage>
        <taxon>Bacteria</taxon>
        <taxon>Bacillati</taxon>
        <taxon>Bacillota</taxon>
        <taxon>Bacilli</taxon>
        <taxon>Bacillales</taxon>
        <taxon>Staphylococcaceae</taxon>
        <taxon>Staphylococcus</taxon>
    </lineage>
</organism>
<keyword evidence="3" id="KW-1185">Reference proteome</keyword>